<protein>
    <submittedName>
        <fullName evidence="3">Putative cell wall binding repeat-containing protein</fullName>
    </submittedName>
</protein>
<evidence type="ECO:0000313" key="4">
    <source>
        <dbReference type="Proteomes" id="UP000003081"/>
    </source>
</evidence>
<dbReference type="PROSITE" id="PS51170">
    <property type="entry name" value="CW"/>
    <property type="match status" value="1"/>
</dbReference>
<evidence type="ECO:0000256" key="1">
    <source>
        <dbReference type="ARBA" id="ARBA00022737"/>
    </source>
</evidence>
<dbReference type="AlphaFoldDB" id="C4II23"/>
<dbReference type="HOGENOM" id="CLU_1088601_0_0_9"/>
<dbReference type="SUPFAM" id="SSF69360">
    <property type="entry name" value="Cell wall binding repeat"/>
    <property type="match status" value="1"/>
</dbReference>
<dbReference type="RefSeq" id="WP_003415004.1">
    <property type="nucleotide sequence ID" value="NZ_ACOM01000005.1"/>
</dbReference>
<comment type="caution">
    <text evidence="3">The sequence shown here is derived from an EMBL/GenBank/DDBJ whole genome shotgun (WGS) entry which is preliminary data.</text>
</comment>
<evidence type="ECO:0000313" key="3">
    <source>
        <dbReference type="EMBL" id="EEP54001.1"/>
    </source>
</evidence>
<accession>C4II23</accession>
<reference evidence="3 4" key="1">
    <citation type="submission" date="2009-08" db="EMBL/GenBank/DDBJ databases">
        <authorList>
            <person name="Shrivastava S."/>
            <person name="Brinkac L.B."/>
            <person name="Brown J.L."/>
            <person name="Bruce D.B."/>
            <person name="Detter C."/>
            <person name="Green L.D."/>
            <person name="Munk C.A."/>
            <person name="Rogers Y.C."/>
            <person name="Tapia R."/>
            <person name="Sims D.R."/>
            <person name="Smith L.A."/>
            <person name="Smith T.J."/>
            <person name="Sutton G."/>
            <person name="Brettin T."/>
        </authorList>
    </citation>
    <scope>NUCLEOTIDE SEQUENCE [LARGE SCALE GENOMIC DNA]</scope>
    <source>
        <strain evidence="4">E4 str. BoNT E BL5262</strain>
    </source>
</reference>
<gene>
    <name evidence="3" type="ORF">CLP_2907</name>
</gene>
<keyword evidence="1" id="KW-0677">Repeat</keyword>
<organism evidence="3 4">
    <name type="scientific">Clostridium butyricum E4 str. BoNT E BL5262</name>
    <dbReference type="NCBI Taxonomy" id="632245"/>
    <lineage>
        <taxon>Bacteria</taxon>
        <taxon>Bacillati</taxon>
        <taxon>Bacillota</taxon>
        <taxon>Clostridia</taxon>
        <taxon>Eubacteriales</taxon>
        <taxon>Clostridiaceae</taxon>
        <taxon>Clostridium</taxon>
    </lineage>
</organism>
<dbReference type="Pfam" id="PF19085">
    <property type="entry name" value="Choline_bind_2"/>
    <property type="match status" value="1"/>
</dbReference>
<dbReference type="Proteomes" id="UP000003081">
    <property type="component" value="Unassembled WGS sequence"/>
</dbReference>
<evidence type="ECO:0000256" key="2">
    <source>
        <dbReference type="PROSITE-ProRule" id="PRU00591"/>
    </source>
</evidence>
<sequence length="252" mass="29922">MKYEIFIGNKDRTQILQLPIIPPKIKRPSKAIANETFTTWWDGEYNFIEKPGLEEFSIDSWLPAKDKSYSFARSNVKAPEVIFIIENARDNAEPITVVITGEGRFIVNDTYSIEAFTSEINKIGNTEYSLSCKRFRDYNTEIQKSDVAAGWKQNATGWWYEYDSSENYYRDTWQQIDGYWYSFDFDGYARENKWLQDNGYWYWLKENSCQMARNEWIKIDGYFYYFGDEGGMYKNCYTPDGYWVDSSGKWVE</sequence>
<dbReference type="InterPro" id="IPR018337">
    <property type="entry name" value="Cell_wall/Cho-bd_repeat"/>
</dbReference>
<dbReference type="EMBL" id="ACOM01000005">
    <property type="protein sequence ID" value="EEP54001.1"/>
    <property type="molecule type" value="Genomic_DNA"/>
</dbReference>
<keyword evidence="4" id="KW-1185">Reference proteome</keyword>
<dbReference type="Gene3D" id="2.10.270.10">
    <property type="entry name" value="Cholin Binding"/>
    <property type="match status" value="1"/>
</dbReference>
<feature type="repeat" description="Cell wall-binding" evidence="2">
    <location>
        <begin position="213"/>
        <end position="232"/>
    </location>
</feature>
<dbReference type="eggNOG" id="COG5632">
    <property type="taxonomic scope" value="Bacteria"/>
</dbReference>
<proteinExistence type="predicted"/>
<name>C4II23_CLOBU</name>